<dbReference type="Proteomes" id="UP000178272">
    <property type="component" value="Unassembled WGS sequence"/>
</dbReference>
<gene>
    <name evidence="2" type="ORF">A3F61_02500</name>
</gene>
<feature type="transmembrane region" description="Helical" evidence="1">
    <location>
        <begin position="137"/>
        <end position="157"/>
    </location>
</feature>
<feature type="transmembrane region" description="Helical" evidence="1">
    <location>
        <begin position="359"/>
        <end position="379"/>
    </location>
</feature>
<dbReference type="EMBL" id="MHCA01000002">
    <property type="protein sequence ID" value="OGY13098.1"/>
    <property type="molecule type" value="Genomic_DNA"/>
</dbReference>
<accession>A0A1G1VCC9</accession>
<keyword evidence="1" id="KW-0812">Transmembrane</keyword>
<evidence type="ECO:0000313" key="3">
    <source>
        <dbReference type="Proteomes" id="UP000178272"/>
    </source>
</evidence>
<keyword evidence="1" id="KW-0472">Membrane</keyword>
<dbReference type="AlphaFoldDB" id="A0A1G1VCC9"/>
<proteinExistence type="predicted"/>
<sequence length="530" mass="61750">MKQLIYILFFIVFISSHFYFSRNQQFRPLGDNITYLIGAESFYYDRDFVIDNQDFARLASNHPKADAGHIPIIGKETSSGMHGVSKPLIFMVYLSFFTPIKDELLRAQIANVILIFSWFVILYFLVKKLRDKFSSHFIAVSLFSMLLFLSQANFYLNVFHPEIFINTLVIVSSLPLFISSNFSKKRYFYIFCGLVGSLLFSEKQLALFFPLVTASYLFLSNKHKSFFSYVFGLFLGGLLTIFLYQVLYGTFTPYDGARGMIRFRQETVVFKAQGAAEIFTFPGHFANRFIEYFFGRNIGVLVYNSSFLVYIMFFIYYLFSKKVKLLLAFLPIFLYLFTYFLVVSPTYSYGGATSLGNRYFFQVYVYVLFMIIFSTLKLSKIVEKSVVTLLLIPVISFSSLVYIGYYHLFPSAIKDHLIIPEHRRIFSIFPRELAYARLMYSDLPIENHWENTFIINGGYPLIRDGDNYLLNRPWTYVVFFKRVKQADSVSDIIETNVKVDLVRSENNVYLYKITCEGGVDECIFKSKKSK</sequence>
<evidence type="ECO:0000313" key="2">
    <source>
        <dbReference type="EMBL" id="OGY13098.1"/>
    </source>
</evidence>
<feature type="transmembrane region" description="Helical" evidence="1">
    <location>
        <begin position="326"/>
        <end position="347"/>
    </location>
</feature>
<feature type="transmembrane region" description="Helical" evidence="1">
    <location>
        <begin position="226"/>
        <end position="247"/>
    </location>
</feature>
<name>A0A1G1VCC9_9BACT</name>
<evidence type="ECO:0008006" key="4">
    <source>
        <dbReference type="Google" id="ProtNLM"/>
    </source>
</evidence>
<comment type="caution">
    <text evidence="2">The sequence shown here is derived from an EMBL/GenBank/DDBJ whole genome shotgun (WGS) entry which is preliminary data.</text>
</comment>
<organism evidence="2 3">
    <name type="scientific">Candidatus Blackburnbacteria bacterium RIFCSPHIGHO2_12_FULL_41_13b</name>
    <dbReference type="NCBI Taxonomy" id="1797517"/>
    <lineage>
        <taxon>Bacteria</taxon>
        <taxon>Candidatus Blackburniibacteriota</taxon>
    </lineage>
</organism>
<feature type="transmembrane region" description="Helical" evidence="1">
    <location>
        <begin position="5"/>
        <end position="21"/>
    </location>
</feature>
<feature type="transmembrane region" description="Helical" evidence="1">
    <location>
        <begin position="104"/>
        <end position="125"/>
    </location>
</feature>
<reference evidence="2 3" key="1">
    <citation type="journal article" date="2016" name="Nat. Commun.">
        <title>Thousands of microbial genomes shed light on interconnected biogeochemical processes in an aquifer system.</title>
        <authorList>
            <person name="Anantharaman K."/>
            <person name="Brown C.T."/>
            <person name="Hug L.A."/>
            <person name="Sharon I."/>
            <person name="Castelle C.J."/>
            <person name="Probst A.J."/>
            <person name="Thomas B.C."/>
            <person name="Singh A."/>
            <person name="Wilkins M.J."/>
            <person name="Karaoz U."/>
            <person name="Brodie E.L."/>
            <person name="Williams K.H."/>
            <person name="Hubbard S.S."/>
            <person name="Banfield J.F."/>
        </authorList>
    </citation>
    <scope>NUCLEOTIDE SEQUENCE [LARGE SCALE GENOMIC DNA]</scope>
</reference>
<feature type="transmembrane region" description="Helical" evidence="1">
    <location>
        <begin position="386"/>
        <end position="408"/>
    </location>
</feature>
<protein>
    <recommendedName>
        <fullName evidence="4">Glycosyltransferase RgtA/B/C/D-like domain-containing protein</fullName>
    </recommendedName>
</protein>
<dbReference type="STRING" id="1797517.A3F61_02500"/>
<feature type="transmembrane region" description="Helical" evidence="1">
    <location>
        <begin position="163"/>
        <end position="180"/>
    </location>
</feature>
<feature type="transmembrane region" description="Helical" evidence="1">
    <location>
        <begin position="298"/>
        <end position="319"/>
    </location>
</feature>
<feature type="transmembrane region" description="Helical" evidence="1">
    <location>
        <begin position="187"/>
        <end position="206"/>
    </location>
</feature>
<evidence type="ECO:0000256" key="1">
    <source>
        <dbReference type="SAM" id="Phobius"/>
    </source>
</evidence>
<keyword evidence="1" id="KW-1133">Transmembrane helix</keyword>